<keyword evidence="4 6" id="KW-0067">ATP-binding</keyword>
<evidence type="ECO:0000256" key="2">
    <source>
        <dbReference type="ARBA" id="ARBA00022737"/>
    </source>
</evidence>
<feature type="domain" description="AAA+ ATPase" evidence="9">
    <location>
        <begin position="104"/>
        <end position="249"/>
    </location>
</feature>
<accession>A0A6A6AIG0</accession>
<dbReference type="InterPro" id="IPR003593">
    <property type="entry name" value="AAA+_ATPase"/>
</dbReference>
<evidence type="ECO:0000313" key="11">
    <source>
        <dbReference type="EMBL" id="KAF2131752.1"/>
    </source>
</evidence>
<dbReference type="GO" id="GO:0043335">
    <property type="term" value="P:protein unfolding"/>
    <property type="evidence" value="ECO:0007669"/>
    <property type="project" value="TreeGrafter"/>
</dbReference>
<dbReference type="Proteomes" id="UP000799771">
    <property type="component" value="Unassembled WGS sequence"/>
</dbReference>
<evidence type="ECO:0000256" key="3">
    <source>
        <dbReference type="ARBA" id="ARBA00022741"/>
    </source>
</evidence>
<dbReference type="FunFam" id="3.40.50.300:FF:000025">
    <property type="entry name" value="ATP-dependent Clp protease subunit"/>
    <property type="match status" value="1"/>
</dbReference>
<protein>
    <submittedName>
        <fullName evidence="11">P-loop containing nucleoside triphosphate hydrolase protein</fullName>
    </submittedName>
</protein>
<dbReference type="InterPro" id="IPR001270">
    <property type="entry name" value="ClpA/B"/>
</dbReference>
<dbReference type="Gene3D" id="1.10.8.60">
    <property type="match status" value="1"/>
</dbReference>
<feature type="coiled-coil region" evidence="7">
    <location>
        <begin position="317"/>
        <end position="404"/>
    </location>
</feature>
<evidence type="ECO:0000256" key="5">
    <source>
        <dbReference type="ARBA" id="ARBA00023186"/>
    </source>
</evidence>
<comment type="similarity">
    <text evidence="1 6">Belongs to the ClpA/ClpB family.</text>
</comment>
<dbReference type="FunFam" id="3.40.50.300:FF:000010">
    <property type="entry name" value="Chaperone clpB 1, putative"/>
    <property type="match status" value="1"/>
</dbReference>
<dbReference type="GO" id="GO:0042026">
    <property type="term" value="P:protein refolding"/>
    <property type="evidence" value="ECO:0007669"/>
    <property type="project" value="TreeGrafter"/>
</dbReference>
<keyword evidence="7" id="KW-0175">Coiled coil</keyword>
<keyword evidence="3 6" id="KW-0547">Nucleotide-binding</keyword>
<dbReference type="CDD" id="cd00009">
    <property type="entry name" value="AAA"/>
    <property type="match status" value="1"/>
</dbReference>
<dbReference type="OrthoDB" id="47330at2759"/>
<dbReference type="SMART" id="SM00382">
    <property type="entry name" value="AAA"/>
    <property type="match status" value="2"/>
</dbReference>
<dbReference type="FunFam" id="1.10.8.60:FF:000017">
    <property type="entry name" value="ATP-dependent chaperone ClpB"/>
    <property type="match status" value="1"/>
</dbReference>
<dbReference type="PANTHER" id="PTHR11638">
    <property type="entry name" value="ATP-DEPENDENT CLP PROTEASE"/>
    <property type="match status" value="1"/>
</dbReference>
<dbReference type="InterPro" id="IPR050130">
    <property type="entry name" value="ClpA_ClpB"/>
</dbReference>
<reference evidence="11" key="1">
    <citation type="journal article" date="2020" name="Stud. Mycol.">
        <title>101 Dothideomycetes genomes: a test case for predicting lifestyles and emergence of pathogens.</title>
        <authorList>
            <person name="Haridas S."/>
            <person name="Albert R."/>
            <person name="Binder M."/>
            <person name="Bloem J."/>
            <person name="Labutti K."/>
            <person name="Salamov A."/>
            <person name="Andreopoulos B."/>
            <person name="Baker S."/>
            <person name="Barry K."/>
            <person name="Bills G."/>
            <person name="Bluhm B."/>
            <person name="Cannon C."/>
            <person name="Castanera R."/>
            <person name="Culley D."/>
            <person name="Daum C."/>
            <person name="Ezra D."/>
            <person name="Gonzalez J."/>
            <person name="Henrissat B."/>
            <person name="Kuo A."/>
            <person name="Liang C."/>
            <person name="Lipzen A."/>
            <person name="Lutzoni F."/>
            <person name="Magnuson J."/>
            <person name="Mondo S."/>
            <person name="Nolan M."/>
            <person name="Ohm R."/>
            <person name="Pangilinan J."/>
            <person name="Park H.-J."/>
            <person name="Ramirez L."/>
            <person name="Alfaro M."/>
            <person name="Sun H."/>
            <person name="Tritt A."/>
            <person name="Yoshinaga Y."/>
            <person name="Zwiers L.-H."/>
            <person name="Turgeon B."/>
            <person name="Goodwin S."/>
            <person name="Spatafora J."/>
            <person name="Crous P."/>
            <person name="Grigoriev I."/>
        </authorList>
    </citation>
    <scope>NUCLEOTIDE SEQUENCE</scope>
    <source>
        <strain evidence="11">CBS 119687</strain>
    </source>
</reference>
<dbReference type="GO" id="GO:0016887">
    <property type="term" value="F:ATP hydrolysis activity"/>
    <property type="evidence" value="ECO:0007669"/>
    <property type="project" value="InterPro"/>
</dbReference>
<dbReference type="EMBL" id="ML977502">
    <property type="protein sequence ID" value="KAF2131752.1"/>
    <property type="molecule type" value="Genomic_DNA"/>
</dbReference>
<dbReference type="CDD" id="cd19499">
    <property type="entry name" value="RecA-like_ClpB_Hsp104-like"/>
    <property type="match status" value="1"/>
</dbReference>
<feature type="domain" description="AAA+ ATPase" evidence="9">
    <location>
        <begin position="504"/>
        <end position="644"/>
    </location>
</feature>
<dbReference type="InterPro" id="IPR003959">
    <property type="entry name" value="ATPase_AAA_core"/>
</dbReference>
<dbReference type="Pfam" id="PF17871">
    <property type="entry name" value="AAA_lid_9"/>
    <property type="match status" value="1"/>
</dbReference>
<evidence type="ECO:0000256" key="1">
    <source>
        <dbReference type="ARBA" id="ARBA00008675"/>
    </source>
</evidence>
<dbReference type="InterPro" id="IPR018368">
    <property type="entry name" value="ClpA/B_CS1"/>
</dbReference>
<name>A0A6A6AIG0_9PLEO</name>
<dbReference type="PANTHER" id="PTHR11638:SF176">
    <property type="entry name" value="HEAT SHOCK PROTEIN 78, MITOCHONDRIAL"/>
    <property type="match status" value="1"/>
</dbReference>
<evidence type="ECO:0000256" key="7">
    <source>
        <dbReference type="SAM" id="Coils"/>
    </source>
</evidence>
<dbReference type="RefSeq" id="XP_033526139.1">
    <property type="nucleotide sequence ID" value="XM_033663474.1"/>
</dbReference>
<feature type="region of interest" description="Disordered" evidence="8">
    <location>
        <begin position="40"/>
        <end position="60"/>
    </location>
</feature>
<dbReference type="SMART" id="SM01086">
    <property type="entry name" value="ClpB_D2-small"/>
    <property type="match status" value="1"/>
</dbReference>
<evidence type="ECO:0000313" key="12">
    <source>
        <dbReference type="Proteomes" id="UP000799771"/>
    </source>
</evidence>
<gene>
    <name evidence="11" type="ORF">P153DRAFT_286543</name>
</gene>
<evidence type="ECO:0000259" key="9">
    <source>
        <dbReference type="SMART" id="SM00382"/>
    </source>
</evidence>
<dbReference type="Pfam" id="PF07724">
    <property type="entry name" value="AAA_2"/>
    <property type="match status" value="1"/>
</dbReference>
<proteinExistence type="inferred from homology"/>
<dbReference type="PROSITE" id="PS00870">
    <property type="entry name" value="CLPAB_1"/>
    <property type="match status" value="1"/>
</dbReference>
<dbReference type="GO" id="GO:0005524">
    <property type="term" value="F:ATP binding"/>
    <property type="evidence" value="ECO:0007669"/>
    <property type="project" value="UniProtKB-KW"/>
</dbReference>
<feature type="domain" description="Clp ATPase C-terminal" evidence="10">
    <location>
        <begin position="681"/>
        <end position="772"/>
    </location>
</feature>
<dbReference type="Pfam" id="PF00004">
    <property type="entry name" value="AAA"/>
    <property type="match status" value="1"/>
</dbReference>
<dbReference type="SUPFAM" id="SSF52540">
    <property type="entry name" value="P-loop containing nucleoside triphosphate hydrolases"/>
    <property type="match status" value="2"/>
</dbReference>
<dbReference type="Gene3D" id="3.40.50.300">
    <property type="entry name" value="P-loop containing nucleotide triphosphate hydrolases"/>
    <property type="match status" value="3"/>
</dbReference>
<evidence type="ECO:0000256" key="8">
    <source>
        <dbReference type="SAM" id="MobiDB-lite"/>
    </source>
</evidence>
<evidence type="ECO:0000256" key="4">
    <source>
        <dbReference type="ARBA" id="ARBA00022840"/>
    </source>
</evidence>
<dbReference type="GO" id="GO:0034605">
    <property type="term" value="P:cellular response to heat"/>
    <property type="evidence" value="ECO:0007669"/>
    <property type="project" value="TreeGrafter"/>
</dbReference>
<dbReference type="FunFam" id="3.40.50.300:FF:000120">
    <property type="entry name" value="ATP-dependent chaperone ClpB"/>
    <property type="match status" value="1"/>
</dbReference>
<dbReference type="GO" id="GO:0005759">
    <property type="term" value="C:mitochondrial matrix"/>
    <property type="evidence" value="ECO:0007669"/>
    <property type="project" value="TreeGrafter"/>
</dbReference>
<keyword evidence="2" id="KW-0677">Repeat</keyword>
<dbReference type="Pfam" id="PF10431">
    <property type="entry name" value="ClpB_D2-small"/>
    <property type="match status" value="1"/>
</dbReference>
<dbReference type="PRINTS" id="PR00300">
    <property type="entry name" value="CLPPROTEASEA"/>
</dbReference>
<dbReference type="InterPro" id="IPR028299">
    <property type="entry name" value="ClpA/B_CS2"/>
</dbReference>
<evidence type="ECO:0000259" key="10">
    <source>
        <dbReference type="SMART" id="SM01086"/>
    </source>
</evidence>
<keyword evidence="5 6" id="KW-0143">Chaperone</keyword>
<dbReference type="GeneID" id="54403906"/>
<keyword evidence="11" id="KW-0378">Hydrolase</keyword>
<dbReference type="PROSITE" id="PS00871">
    <property type="entry name" value="CLPAB_2"/>
    <property type="match status" value="1"/>
</dbReference>
<sequence>MLTSKTRLAVRRLVLSPRQVPTRPLPLCRLPIIRPQQSIRSYANGRPHPPGGTHRMDMSGEPEKPALEQYGVDLTARARDGKLDPVIGRDGEIQRTIQILSRRTKNNPVVIGSAGTGKTAILEGLAQRIVRGDVPESIKDKRVISLDLGSLIAGAKFRGDFEERLKKVLKEVEDAKKGVILFVDELHTLLGLGKAEGSIDASNLLKPALSRGELQLCGATTLNEYRLIEKDAALARRFQPIVVGEPTVTDTISILRGIKERYEVHHGVRITDNALVAAASYSNRYITDRFLPDKAIDLVDEAASALRLQQESKPDAIQELDRQIVTIQIELESLRKETDIASKERRERLQQTLTQKQDEVKILTEKWEKERAELDEIKNAQENLEKAKMELEQARREGNFAKAGELQYSRIPELEQKLPSDEDAASGARPESLLHDSVTAEDIASVVSRTTGIPLSKLNSGESEKLIHMEDSLRQYLKGQDEALTAVANAIRLQRAGLSGENRPIASFMFNGPTGVGKTEVCKRLAEYLFSTPQAVIRFDMSEFSEKHTVSRLIGSPAGYVGYEDAGQLTEAVRRKPYAVLLFDEWEKGHKDISTLLLQVLDEGFLTDAQGRKVDFRNTIIVMTSNLGSNLIVGDDTIDGVDNDSGEISPAIRNAVMDIVSATYAPEFLNRIDEFIIFRRLSREALRDIVDIRLKELQQRLDDRRISLDCSDEAKQWLCDRGYDPKYGARPLNRLIAKEIGNGLADKIIRGEIRSGDTAKVAIRDDGSGLIVAATSSS</sequence>
<keyword evidence="12" id="KW-1185">Reference proteome</keyword>
<dbReference type="InterPro" id="IPR041546">
    <property type="entry name" value="ClpA/ClpB_AAA_lid"/>
</dbReference>
<dbReference type="AlphaFoldDB" id="A0A6A6AIG0"/>
<organism evidence="11 12">
    <name type="scientific">Dothidotthia symphoricarpi CBS 119687</name>
    <dbReference type="NCBI Taxonomy" id="1392245"/>
    <lineage>
        <taxon>Eukaryota</taxon>
        <taxon>Fungi</taxon>
        <taxon>Dikarya</taxon>
        <taxon>Ascomycota</taxon>
        <taxon>Pezizomycotina</taxon>
        <taxon>Dothideomycetes</taxon>
        <taxon>Pleosporomycetidae</taxon>
        <taxon>Pleosporales</taxon>
        <taxon>Dothidotthiaceae</taxon>
        <taxon>Dothidotthia</taxon>
    </lineage>
</organism>
<evidence type="ECO:0000256" key="6">
    <source>
        <dbReference type="RuleBase" id="RU004432"/>
    </source>
</evidence>
<dbReference type="InterPro" id="IPR019489">
    <property type="entry name" value="Clp_ATPase_C"/>
</dbReference>
<dbReference type="InterPro" id="IPR027417">
    <property type="entry name" value="P-loop_NTPase"/>
</dbReference>